<protein>
    <submittedName>
        <fullName evidence="1">Uncharacterized protein</fullName>
    </submittedName>
</protein>
<feature type="non-terminal residue" evidence="1">
    <location>
        <position position="1"/>
    </location>
</feature>
<sequence length="61" mass="6700">KEKYGLEIEDKAIAEQIVPCEECYFCRRGLYHMCDVHEVFGVSGPSSTTSPINSCPATMGA</sequence>
<name>X1Q0V3_9ZZZZ</name>
<reference evidence="1" key="1">
    <citation type="journal article" date="2014" name="Front. Microbiol.">
        <title>High frequency of phylogenetically diverse reductive dehalogenase-homologous genes in deep subseafloor sedimentary metagenomes.</title>
        <authorList>
            <person name="Kawai M."/>
            <person name="Futagami T."/>
            <person name="Toyoda A."/>
            <person name="Takaki Y."/>
            <person name="Nishi S."/>
            <person name="Hori S."/>
            <person name="Arai W."/>
            <person name="Tsubouchi T."/>
            <person name="Morono Y."/>
            <person name="Uchiyama I."/>
            <person name="Ito T."/>
            <person name="Fujiyama A."/>
            <person name="Inagaki F."/>
            <person name="Takami H."/>
        </authorList>
    </citation>
    <scope>NUCLEOTIDE SEQUENCE</scope>
    <source>
        <strain evidence="1">Expedition CK06-06</strain>
    </source>
</reference>
<gene>
    <name evidence="1" type="ORF">S06H3_65947</name>
</gene>
<dbReference type="SUPFAM" id="SSF50129">
    <property type="entry name" value="GroES-like"/>
    <property type="match status" value="1"/>
</dbReference>
<comment type="caution">
    <text evidence="1">The sequence shown here is derived from an EMBL/GenBank/DDBJ whole genome shotgun (WGS) entry which is preliminary data.</text>
</comment>
<organism evidence="1">
    <name type="scientific">marine sediment metagenome</name>
    <dbReference type="NCBI Taxonomy" id="412755"/>
    <lineage>
        <taxon>unclassified sequences</taxon>
        <taxon>metagenomes</taxon>
        <taxon>ecological metagenomes</taxon>
    </lineage>
</organism>
<dbReference type="InterPro" id="IPR011032">
    <property type="entry name" value="GroES-like_sf"/>
</dbReference>
<dbReference type="EMBL" id="BARV01044657">
    <property type="protein sequence ID" value="GAI62172.1"/>
    <property type="molecule type" value="Genomic_DNA"/>
</dbReference>
<evidence type="ECO:0000313" key="1">
    <source>
        <dbReference type="EMBL" id="GAI62172.1"/>
    </source>
</evidence>
<proteinExistence type="predicted"/>
<accession>X1Q0V3</accession>
<dbReference type="Gene3D" id="3.90.180.10">
    <property type="entry name" value="Medium-chain alcohol dehydrogenases, catalytic domain"/>
    <property type="match status" value="1"/>
</dbReference>
<dbReference type="AlphaFoldDB" id="X1Q0V3"/>